<dbReference type="EMBL" id="JADGJW010000249">
    <property type="protein sequence ID" value="KAJ3221140.1"/>
    <property type="molecule type" value="Genomic_DNA"/>
</dbReference>
<dbReference type="GO" id="GO:0016020">
    <property type="term" value="C:membrane"/>
    <property type="evidence" value="ECO:0007669"/>
    <property type="project" value="TreeGrafter"/>
</dbReference>
<dbReference type="GO" id="GO:0046872">
    <property type="term" value="F:metal ion binding"/>
    <property type="evidence" value="ECO:0007669"/>
    <property type="project" value="UniProtKB-KW"/>
</dbReference>
<protein>
    <submittedName>
        <fullName evidence="6">Chitin deacetylase</fullName>
    </submittedName>
</protein>
<feature type="domain" description="NodB homology" evidence="5">
    <location>
        <begin position="118"/>
        <end position="316"/>
    </location>
</feature>
<evidence type="ECO:0000256" key="4">
    <source>
        <dbReference type="SAM" id="SignalP"/>
    </source>
</evidence>
<dbReference type="GO" id="GO:0009272">
    <property type="term" value="P:fungal-type cell wall biogenesis"/>
    <property type="evidence" value="ECO:0007669"/>
    <property type="project" value="UniProtKB-ARBA"/>
</dbReference>
<gene>
    <name evidence="6" type="primary">CDA2_1</name>
    <name evidence="6" type="ORF">HK099_003736</name>
</gene>
<dbReference type="Proteomes" id="UP001211065">
    <property type="component" value="Unassembled WGS sequence"/>
</dbReference>
<evidence type="ECO:0000313" key="7">
    <source>
        <dbReference type="Proteomes" id="UP001211065"/>
    </source>
</evidence>
<dbReference type="Pfam" id="PF01522">
    <property type="entry name" value="Polysacc_deac_1"/>
    <property type="match status" value="1"/>
</dbReference>
<sequence length="367" mass="40229">MKLANLQNLIFQFVVVKSVLVYPPPNPIKFPTSDQQTLINGDLLTDPLIVETVKHVESKVSPKILAIPPSTFIQDSTVTYNAPDPSAAGTCYWAVGQCLRSSDTSDFQADISICKNLNEWGVTYDDGPSTQVPGTKELLSELTSQKLLTTHFVVGTNVLLYPDLLKQIDAAGHQIGVHSWTHHPLTSLSNAQIVAEIKYTEGIIYKTIGKVPIYFRPPYGDVDDRVRAIISALGYKNVMWTIDSSDTSGIPNSEVTARMTKVFEGTNPDTNTSLTTGVITLEHDYLDNTVTSLAALNSYKTSSKLLKPQPVGQCQGLNSNQWYLNSDGSNPANKSGSTDPSKPNTSHSFKIQNILFIFTIIIVTFLF</sequence>
<evidence type="ECO:0000256" key="1">
    <source>
        <dbReference type="ARBA" id="ARBA00022723"/>
    </source>
</evidence>
<dbReference type="GO" id="GO:0005975">
    <property type="term" value="P:carbohydrate metabolic process"/>
    <property type="evidence" value="ECO:0007669"/>
    <property type="project" value="InterPro"/>
</dbReference>
<dbReference type="PROSITE" id="PS51677">
    <property type="entry name" value="NODB"/>
    <property type="match status" value="1"/>
</dbReference>
<keyword evidence="7" id="KW-1185">Reference proteome</keyword>
<dbReference type="GO" id="GO:0004099">
    <property type="term" value="F:chitin deacetylase activity"/>
    <property type="evidence" value="ECO:0007669"/>
    <property type="project" value="UniProtKB-ARBA"/>
</dbReference>
<evidence type="ECO:0000256" key="3">
    <source>
        <dbReference type="SAM" id="MobiDB-lite"/>
    </source>
</evidence>
<accession>A0AAD5U1N0</accession>
<dbReference type="PANTHER" id="PTHR10587:SF133">
    <property type="entry name" value="CHITIN DEACETYLASE 1-RELATED"/>
    <property type="match status" value="1"/>
</dbReference>
<dbReference type="SUPFAM" id="SSF88713">
    <property type="entry name" value="Glycoside hydrolase/deacetylase"/>
    <property type="match status" value="1"/>
</dbReference>
<dbReference type="InterPro" id="IPR050248">
    <property type="entry name" value="Polysacc_deacetylase_ArnD"/>
</dbReference>
<dbReference type="PANTHER" id="PTHR10587">
    <property type="entry name" value="GLYCOSYL TRANSFERASE-RELATED"/>
    <property type="match status" value="1"/>
</dbReference>
<feature type="chain" id="PRO_5042059786" evidence="4">
    <location>
        <begin position="19"/>
        <end position="367"/>
    </location>
</feature>
<organism evidence="6 7">
    <name type="scientific">Clydaea vesicula</name>
    <dbReference type="NCBI Taxonomy" id="447962"/>
    <lineage>
        <taxon>Eukaryota</taxon>
        <taxon>Fungi</taxon>
        <taxon>Fungi incertae sedis</taxon>
        <taxon>Chytridiomycota</taxon>
        <taxon>Chytridiomycota incertae sedis</taxon>
        <taxon>Chytridiomycetes</taxon>
        <taxon>Lobulomycetales</taxon>
        <taxon>Lobulomycetaceae</taxon>
        <taxon>Clydaea</taxon>
    </lineage>
</organism>
<feature type="signal peptide" evidence="4">
    <location>
        <begin position="1"/>
        <end position="18"/>
    </location>
</feature>
<comment type="caution">
    <text evidence="6">The sequence shown here is derived from an EMBL/GenBank/DDBJ whole genome shotgun (WGS) entry which is preliminary data.</text>
</comment>
<keyword evidence="4" id="KW-0732">Signal</keyword>
<keyword evidence="2" id="KW-0378">Hydrolase</keyword>
<dbReference type="InterPro" id="IPR011330">
    <property type="entry name" value="Glyco_hydro/deAcase_b/a-brl"/>
</dbReference>
<dbReference type="Gene3D" id="3.20.20.370">
    <property type="entry name" value="Glycoside hydrolase/deacetylase"/>
    <property type="match status" value="1"/>
</dbReference>
<dbReference type="InterPro" id="IPR002509">
    <property type="entry name" value="NODB_dom"/>
</dbReference>
<name>A0AAD5U1N0_9FUNG</name>
<keyword evidence="1" id="KW-0479">Metal-binding</keyword>
<reference evidence="6" key="1">
    <citation type="submission" date="2020-05" db="EMBL/GenBank/DDBJ databases">
        <title>Phylogenomic resolution of chytrid fungi.</title>
        <authorList>
            <person name="Stajich J.E."/>
            <person name="Amses K."/>
            <person name="Simmons R."/>
            <person name="Seto K."/>
            <person name="Myers J."/>
            <person name="Bonds A."/>
            <person name="Quandt C.A."/>
            <person name="Barry K."/>
            <person name="Liu P."/>
            <person name="Grigoriev I."/>
            <person name="Longcore J.E."/>
            <person name="James T.Y."/>
        </authorList>
    </citation>
    <scope>NUCLEOTIDE SEQUENCE</scope>
    <source>
        <strain evidence="6">JEL0476</strain>
    </source>
</reference>
<proteinExistence type="predicted"/>
<dbReference type="AlphaFoldDB" id="A0AAD5U1N0"/>
<evidence type="ECO:0000313" key="6">
    <source>
        <dbReference type="EMBL" id="KAJ3221140.1"/>
    </source>
</evidence>
<evidence type="ECO:0000259" key="5">
    <source>
        <dbReference type="PROSITE" id="PS51677"/>
    </source>
</evidence>
<feature type="region of interest" description="Disordered" evidence="3">
    <location>
        <begin position="325"/>
        <end position="345"/>
    </location>
</feature>
<evidence type="ECO:0000256" key="2">
    <source>
        <dbReference type="ARBA" id="ARBA00022801"/>
    </source>
</evidence>